<evidence type="ECO:0000313" key="3">
    <source>
        <dbReference type="Proteomes" id="UP000008212"/>
    </source>
</evidence>
<evidence type="ECO:0000313" key="2">
    <source>
        <dbReference type="EMBL" id="AAS13033.1"/>
    </source>
</evidence>
<dbReference type="AlphaFoldDB" id="Q73JX1"/>
<proteinExistence type="predicted"/>
<dbReference type="Proteomes" id="UP000008212">
    <property type="component" value="Chromosome"/>
</dbReference>
<keyword evidence="1" id="KW-0812">Transmembrane</keyword>
<gene>
    <name evidence="2" type="ordered locus">TDE_2516</name>
</gene>
<organism evidence="2 3">
    <name type="scientific">Treponema denticola (strain ATCC 35405 / DSM 14222 / CIP 103919 / JCM 8153 / KCTC 15104)</name>
    <dbReference type="NCBI Taxonomy" id="243275"/>
    <lineage>
        <taxon>Bacteria</taxon>
        <taxon>Pseudomonadati</taxon>
        <taxon>Spirochaetota</taxon>
        <taxon>Spirochaetia</taxon>
        <taxon>Spirochaetales</taxon>
        <taxon>Treponemataceae</taxon>
        <taxon>Treponema</taxon>
    </lineage>
</organism>
<dbReference type="PaxDb" id="243275-TDE_2516"/>
<protein>
    <submittedName>
        <fullName evidence="2">Uncharacterized protein</fullName>
    </submittedName>
</protein>
<reference evidence="2 3" key="1">
    <citation type="journal article" date="2004" name="Proc. Natl. Acad. Sci. U.S.A.">
        <title>Comparison of the genome of the oral pathogen Treponema denticola with other spirochete genomes.</title>
        <authorList>
            <person name="Seshadri R."/>
            <person name="Myers G.S."/>
            <person name="Tettelin H."/>
            <person name="Eisen J.A."/>
            <person name="Heidelberg J.F."/>
            <person name="Dodson R.J."/>
            <person name="Davidsen T.M."/>
            <person name="DeBoy R.T."/>
            <person name="Fouts D.E."/>
            <person name="Haft D.H."/>
            <person name="Selengut J."/>
            <person name="Ren Q."/>
            <person name="Brinkac L.M."/>
            <person name="Madupu R."/>
            <person name="Kolonay J."/>
            <person name="Durkin S.A."/>
            <person name="Daugherty S.C."/>
            <person name="Shetty J."/>
            <person name="Shvartsbeyn A."/>
            <person name="Gebregeorgis E."/>
            <person name="Geer K."/>
            <person name="Tsegaye G."/>
            <person name="Malek J."/>
            <person name="Ayodeji B."/>
            <person name="Shatsman S."/>
            <person name="McLeod M.P."/>
            <person name="Smajs D."/>
            <person name="Howell J.K."/>
            <person name="Pal S."/>
            <person name="Amin A."/>
            <person name="Vashisth P."/>
            <person name="McNeill T.Z."/>
            <person name="Xiang Q."/>
            <person name="Sodergren E."/>
            <person name="Baca E."/>
            <person name="Weinstock G.M."/>
            <person name="Norris S.J."/>
            <person name="Fraser C.M."/>
            <person name="Paulsen I.T."/>
        </authorList>
    </citation>
    <scope>NUCLEOTIDE SEQUENCE [LARGE SCALE GENOMIC DNA]</scope>
    <source>
        <strain evidence="3">ATCC 35405 / DSM 14222 / CIP 103919 / JCM 8153 / KCTC 15104</strain>
    </source>
</reference>
<feature type="transmembrane region" description="Helical" evidence="1">
    <location>
        <begin position="7"/>
        <end position="24"/>
    </location>
</feature>
<keyword evidence="3" id="KW-1185">Reference proteome</keyword>
<sequence length="30" mass="3207">MSAAAPLIVKAFAFLFLFVLNFIIGSSCQS</sequence>
<dbReference type="EMBL" id="AE017226">
    <property type="protein sequence ID" value="AAS13033.1"/>
    <property type="molecule type" value="Genomic_DNA"/>
</dbReference>
<name>Q73JX1_TREDE</name>
<dbReference type="KEGG" id="tde:TDE_2516"/>
<keyword evidence="1" id="KW-0472">Membrane</keyword>
<accession>Q73JX1</accession>
<keyword evidence="1" id="KW-1133">Transmembrane helix</keyword>
<dbReference type="HOGENOM" id="CLU_3405983_0_0_12"/>
<evidence type="ECO:0000256" key="1">
    <source>
        <dbReference type="SAM" id="Phobius"/>
    </source>
</evidence>